<dbReference type="Pfam" id="PF13911">
    <property type="entry name" value="AhpC-TSA_2"/>
    <property type="match status" value="1"/>
</dbReference>
<dbReference type="CDD" id="cd02970">
    <property type="entry name" value="PRX_like2"/>
    <property type="match status" value="1"/>
</dbReference>
<name>A0ABQ4JDA5_9ACTN</name>
<keyword evidence="2" id="KW-1185">Reference proteome</keyword>
<sequence>MRTPLSRPVVSTRTLTPVNAGPVELPDPQRLVHLQFRRFAGCPVCNLHLRSVIRRHAEIEAAGVREVMLFHSPADELREHVADLPVAVVADPDKRLYREFGVEAGRRALLDPRAWLPIVRAVLTGVWHVLRGRERLPASTPHGGRLGLPADFLVASDGRIVAFNYGRHAYDQWSVDTLLTLVAAHRRMPDRP</sequence>
<dbReference type="Gene3D" id="3.40.30.10">
    <property type="entry name" value="Glutaredoxin"/>
    <property type="match status" value="1"/>
</dbReference>
<dbReference type="SUPFAM" id="SSF52833">
    <property type="entry name" value="Thioredoxin-like"/>
    <property type="match status" value="1"/>
</dbReference>
<accession>A0ABQ4JDA5</accession>
<proteinExistence type="predicted"/>
<gene>
    <name evidence="1" type="ORF">Vqi01_33120</name>
</gene>
<dbReference type="Proteomes" id="UP000653076">
    <property type="component" value="Unassembled WGS sequence"/>
</dbReference>
<dbReference type="InterPro" id="IPR036249">
    <property type="entry name" value="Thioredoxin-like_sf"/>
</dbReference>
<organism evidence="1 2">
    <name type="scientific">Micromonospora qiuiae</name>
    <dbReference type="NCBI Taxonomy" id="502268"/>
    <lineage>
        <taxon>Bacteria</taxon>
        <taxon>Bacillati</taxon>
        <taxon>Actinomycetota</taxon>
        <taxon>Actinomycetes</taxon>
        <taxon>Micromonosporales</taxon>
        <taxon>Micromonosporaceae</taxon>
        <taxon>Micromonospora</taxon>
    </lineage>
</organism>
<evidence type="ECO:0000313" key="2">
    <source>
        <dbReference type="Proteomes" id="UP000653076"/>
    </source>
</evidence>
<evidence type="ECO:0000313" key="1">
    <source>
        <dbReference type="EMBL" id="GIJ28150.1"/>
    </source>
</evidence>
<reference evidence="1 2" key="1">
    <citation type="submission" date="2021-01" db="EMBL/GenBank/DDBJ databases">
        <title>Whole genome shotgun sequence of Verrucosispora qiuiae NBRC 106684.</title>
        <authorList>
            <person name="Komaki H."/>
            <person name="Tamura T."/>
        </authorList>
    </citation>
    <scope>NUCLEOTIDE SEQUENCE [LARGE SCALE GENOMIC DNA]</scope>
    <source>
        <strain evidence="1 2">NBRC 106684</strain>
    </source>
</reference>
<dbReference type="RefSeq" id="WP_239098437.1">
    <property type="nucleotide sequence ID" value="NZ_BOPC01000043.1"/>
</dbReference>
<comment type="caution">
    <text evidence="1">The sequence shown here is derived from an EMBL/GenBank/DDBJ whole genome shotgun (WGS) entry which is preliminary data.</text>
</comment>
<dbReference type="InterPro" id="IPR032801">
    <property type="entry name" value="PXL2A/B/C"/>
</dbReference>
<dbReference type="EMBL" id="BOPC01000043">
    <property type="protein sequence ID" value="GIJ28150.1"/>
    <property type="molecule type" value="Genomic_DNA"/>
</dbReference>
<protein>
    <submittedName>
        <fullName evidence="1">Alkyl hydroperoxide reductase</fullName>
    </submittedName>
</protein>